<feature type="compositionally biased region" description="Basic and acidic residues" evidence="1">
    <location>
        <begin position="25"/>
        <end position="34"/>
    </location>
</feature>
<dbReference type="EMBL" id="JAMKFB020000002">
    <property type="protein sequence ID" value="KAL0200059.1"/>
    <property type="molecule type" value="Genomic_DNA"/>
</dbReference>
<evidence type="ECO:0000313" key="2">
    <source>
        <dbReference type="EMBL" id="KAL0200059.1"/>
    </source>
</evidence>
<feature type="non-terminal residue" evidence="2">
    <location>
        <position position="1"/>
    </location>
</feature>
<evidence type="ECO:0000313" key="3">
    <source>
        <dbReference type="Proteomes" id="UP001529510"/>
    </source>
</evidence>
<name>A0ABD0RNG1_CIRMR</name>
<dbReference type="AlphaFoldDB" id="A0ABD0RNG1"/>
<accession>A0ABD0RNG1</accession>
<organism evidence="2 3">
    <name type="scientific">Cirrhinus mrigala</name>
    <name type="common">Mrigala</name>
    <dbReference type="NCBI Taxonomy" id="683832"/>
    <lineage>
        <taxon>Eukaryota</taxon>
        <taxon>Metazoa</taxon>
        <taxon>Chordata</taxon>
        <taxon>Craniata</taxon>
        <taxon>Vertebrata</taxon>
        <taxon>Euteleostomi</taxon>
        <taxon>Actinopterygii</taxon>
        <taxon>Neopterygii</taxon>
        <taxon>Teleostei</taxon>
        <taxon>Ostariophysi</taxon>
        <taxon>Cypriniformes</taxon>
        <taxon>Cyprinidae</taxon>
        <taxon>Labeoninae</taxon>
        <taxon>Labeonini</taxon>
        <taxon>Cirrhinus</taxon>
    </lineage>
</organism>
<sequence>AVGATIAAHLFKQAPGKMARSVYRGQEDGTRDLQDPPSRQGEVQANYHINLLKEWKEPPERKPESALMKDVEEEDGSEVAERHASV</sequence>
<feature type="region of interest" description="Disordered" evidence="1">
    <location>
        <begin position="55"/>
        <end position="86"/>
    </location>
</feature>
<feature type="non-terminal residue" evidence="2">
    <location>
        <position position="86"/>
    </location>
</feature>
<comment type="caution">
    <text evidence="2">The sequence shown here is derived from an EMBL/GenBank/DDBJ whole genome shotgun (WGS) entry which is preliminary data.</text>
</comment>
<proteinExistence type="predicted"/>
<evidence type="ECO:0000256" key="1">
    <source>
        <dbReference type="SAM" id="MobiDB-lite"/>
    </source>
</evidence>
<feature type="compositionally biased region" description="Basic and acidic residues" evidence="1">
    <location>
        <begin position="55"/>
        <end position="70"/>
    </location>
</feature>
<gene>
    <name evidence="2" type="ORF">M9458_003246</name>
</gene>
<keyword evidence="3" id="KW-1185">Reference proteome</keyword>
<reference evidence="2 3" key="1">
    <citation type="submission" date="2024-05" db="EMBL/GenBank/DDBJ databases">
        <title>Genome sequencing and assembly of Indian major carp, Cirrhinus mrigala (Hamilton, 1822).</title>
        <authorList>
            <person name="Mohindra V."/>
            <person name="Chowdhury L.M."/>
            <person name="Lal K."/>
            <person name="Jena J.K."/>
        </authorList>
    </citation>
    <scope>NUCLEOTIDE SEQUENCE [LARGE SCALE GENOMIC DNA]</scope>
    <source>
        <strain evidence="2">CM1030</strain>
        <tissue evidence="2">Blood</tissue>
    </source>
</reference>
<dbReference type="Proteomes" id="UP001529510">
    <property type="component" value="Unassembled WGS sequence"/>
</dbReference>
<feature type="region of interest" description="Disordered" evidence="1">
    <location>
        <begin position="19"/>
        <end position="40"/>
    </location>
</feature>
<protein>
    <submittedName>
        <fullName evidence="2">Uncharacterized protein</fullName>
    </submittedName>
</protein>